<feature type="region of interest" description="Disordered" evidence="1">
    <location>
        <begin position="149"/>
        <end position="249"/>
    </location>
</feature>
<sequence length="249" mass="27083">MRPSLLFFLALATSMTSVHSFRVTMIALDILFRKGNASKAVTGAAEALTRHFGKLEDGKFQPSNAGLSTNKNPRNLPGVNEKAKIYEIDSESLTNSKFKVIEDGSKSNPGHVTIALKEAMTPGTLLEQLNKLEGWRGPISLAEALKIHTSEQEKTQDNKPEKGQGSQDGKTQVTTQDKKQDKGQDKKQDKGQGSQEKTHVASQDKSHDNKKGKGSRTGSPSGKGRRSMPPSGRENMMRAMAEKRSHAAA</sequence>
<comment type="caution">
    <text evidence="3">The sequence shown here is derived from an EMBL/GenBank/DDBJ whole genome shotgun (WGS) entry which is preliminary data.</text>
</comment>
<accession>A0A8H5HB11</accession>
<evidence type="ECO:0000256" key="2">
    <source>
        <dbReference type="SAM" id="SignalP"/>
    </source>
</evidence>
<feature type="compositionally biased region" description="Basic and acidic residues" evidence="1">
    <location>
        <begin position="149"/>
        <end position="162"/>
    </location>
</feature>
<dbReference type="OrthoDB" id="3325899at2759"/>
<dbReference type="EMBL" id="JAACJP010000014">
    <property type="protein sequence ID" value="KAF5380007.1"/>
    <property type="molecule type" value="Genomic_DNA"/>
</dbReference>
<feature type="chain" id="PRO_5034758536" evidence="2">
    <location>
        <begin position="21"/>
        <end position="249"/>
    </location>
</feature>
<protein>
    <submittedName>
        <fullName evidence="3">Uncharacterized protein</fullName>
    </submittedName>
</protein>
<feature type="compositionally biased region" description="Basic and acidic residues" evidence="1">
    <location>
        <begin position="240"/>
        <end position="249"/>
    </location>
</feature>
<dbReference type="AlphaFoldDB" id="A0A8H5HB11"/>
<evidence type="ECO:0000313" key="4">
    <source>
        <dbReference type="Proteomes" id="UP000565441"/>
    </source>
</evidence>
<reference evidence="3 4" key="1">
    <citation type="journal article" date="2020" name="ISME J.">
        <title>Uncovering the hidden diversity of litter-decomposition mechanisms in mushroom-forming fungi.</title>
        <authorList>
            <person name="Floudas D."/>
            <person name="Bentzer J."/>
            <person name="Ahren D."/>
            <person name="Johansson T."/>
            <person name="Persson P."/>
            <person name="Tunlid A."/>
        </authorList>
    </citation>
    <scope>NUCLEOTIDE SEQUENCE [LARGE SCALE GENOMIC DNA]</scope>
    <source>
        <strain evidence="3 4">CBS 661.87</strain>
    </source>
</reference>
<evidence type="ECO:0000256" key="1">
    <source>
        <dbReference type="SAM" id="MobiDB-lite"/>
    </source>
</evidence>
<feature type="signal peptide" evidence="2">
    <location>
        <begin position="1"/>
        <end position="20"/>
    </location>
</feature>
<dbReference type="Proteomes" id="UP000565441">
    <property type="component" value="Unassembled WGS sequence"/>
</dbReference>
<gene>
    <name evidence="3" type="ORF">D9615_006167</name>
</gene>
<proteinExistence type="predicted"/>
<name>A0A8H5HB11_9AGAR</name>
<organism evidence="3 4">
    <name type="scientific">Tricholomella constricta</name>
    <dbReference type="NCBI Taxonomy" id="117010"/>
    <lineage>
        <taxon>Eukaryota</taxon>
        <taxon>Fungi</taxon>
        <taxon>Dikarya</taxon>
        <taxon>Basidiomycota</taxon>
        <taxon>Agaricomycotina</taxon>
        <taxon>Agaricomycetes</taxon>
        <taxon>Agaricomycetidae</taxon>
        <taxon>Agaricales</taxon>
        <taxon>Tricholomatineae</taxon>
        <taxon>Lyophyllaceae</taxon>
        <taxon>Tricholomella</taxon>
    </lineage>
</organism>
<feature type="compositionally biased region" description="Basic and acidic residues" evidence="1">
    <location>
        <begin position="176"/>
        <end position="211"/>
    </location>
</feature>
<keyword evidence="2" id="KW-0732">Signal</keyword>
<keyword evidence="4" id="KW-1185">Reference proteome</keyword>
<feature type="compositionally biased region" description="Polar residues" evidence="1">
    <location>
        <begin position="61"/>
        <end position="73"/>
    </location>
</feature>
<feature type="region of interest" description="Disordered" evidence="1">
    <location>
        <begin position="59"/>
        <end position="78"/>
    </location>
</feature>
<evidence type="ECO:0000313" key="3">
    <source>
        <dbReference type="EMBL" id="KAF5380007.1"/>
    </source>
</evidence>